<dbReference type="InterPro" id="IPR009057">
    <property type="entry name" value="Homeodomain-like_sf"/>
</dbReference>
<evidence type="ECO:0000256" key="2">
    <source>
        <dbReference type="ARBA" id="ARBA00023155"/>
    </source>
</evidence>
<dbReference type="InterPro" id="IPR050224">
    <property type="entry name" value="TALE_homeobox"/>
</dbReference>
<dbReference type="InterPro" id="IPR008422">
    <property type="entry name" value="KN_HD"/>
</dbReference>
<dbReference type="PANTHER" id="PTHR11850">
    <property type="entry name" value="HOMEOBOX PROTEIN TRANSCRIPTION FACTORS"/>
    <property type="match status" value="1"/>
</dbReference>
<proteinExistence type="predicted"/>
<keyword evidence="1 4" id="KW-0238">DNA-binding</keyword>
<dbReference type="SMART" id="SM00389">
    <property type="entry name" value="HOX"/>
    <property type="match status" value="1"/>
</dbReference>
<dbReference type="Proteomes" id="UP000031668">
    <property type="component" value="Unassembled WGS sequence"/>
</dbReference>
<evidence type="ECO:0000313" key="8">
    <source>
        <dbReference type="Proteomes" id="UP000031668"/>
    </source>
</evidence>
<feature type="region of interest" description="Disordered" evidence="5">
    <location>
        <begin position="63"/>
        <end position="98"/>
    </location>
</feature>
<dbReference type="GO" id="GO:0006355">
    <property type="term" value="P:regulation of DNA-templated transcription"/>
    <property type="evidence" value="ECO:0007669"/>
    <property type="project" value="InterPro"/>
</dbReference>
<dbReference type="PROSITE" id="PS50071">
    <property type="entry name" value="HOMEOBOX_2"/>
    <property type="match status" value="1"/>
</dbReference>
<dbReference type="SUPFAM" id="SSF46689">
    <property type="entry name" value="Homeodomain-like"/>
    <property type="match status" value="1"/>
</dbReference>
<dbReference type="EMBL" id="JWZT01003548">
    <property type="protein sequence ID" value="KII66352.1"/>
    <property type="molecule type" value="Genomic_DNA"/>
</dbReference>
<keyword evidence="3 4" id="KW-0539">Nucleus</keyword>
<dbReference type="CDD" id="cd00086">
    <property type="entry name" value="homeodomain"/>
    <property type="match status" value="1"/>
</dbReference>
<evidence type="ECO:0000313" key="7">
    <source>
        <dbReference type="EMBL" id="KII66352.1"/>
    </source>
</evidence>
<gene>
    <name evidence="7" type="ORF">RF11_09475</name>
</gene>
<organism evidence="7 8">
    <name type="scientific">Thelohanellus kitauei</name>
    <name type="common">Myxosporean</name>
    <dbReference type="NCBI Taxonomy" id="669202"/>
    <lineage>
        <taxon>Eukaryota</taxon>
        <taxon>Metazoa</taxon>
        <taxon>Cnidaria</taxon>
        <taxon>Myxozoa</taxon>
        <taxon>Myxosporea</taxon>
        <taxon>Bivalvulida</taxon>
        <taxon>Platysporina</taxon>
        <taxon>Myxobolidae</taxon>
        <taxon>Thelohanellus</taxon>
    </lineage>
</organism>
<protein>
    <submittedName>
        <fullName evidence="7">Iroquois-class homeodomain protein irx-1-A</fullName>
    </submittedName>
</protein>
<feature type="DNA-binding region" description="Homeobox" evidence="4">
    <location>
        <begin position="28"/>
        <end position="63"/>
    </location>
</feature>
<dbReference type="OrthoDB" id="5399138at2759"/>
<feature type="domain" description="Homeobox" evidence="6">
    <location>
        <begin position="26"/>
        <end position="62"/>
    </location>
</feature>
<evidence type="ECO:0000256" key="5">
    <source>
        <dbReference type="SAM" id="MobiDB-lite"/>
    </source>
</evidence>
<name>A0A0C2MXJ2_THEKT</name>
<accession>A0A0C2MXJ2</accession>
<dbReference type="GO" id="GO:0003677">
    <property type="term" value="F:DNA binding"/>
    <property type="evidence" value="ECO:0007669"/>
    <property type="project" value="UniProtKB-UniRule"/>
</dbReference>
<evidence type="ECO:0000256" key="1">
    <source>
        <dbReference type="ARBA" id="ARBA00023125"/>
    </source>
</evidence>
<keyword evidence="2 4" id="KW-0371">Homeobox</keyword>
<keyword evidence="8" id="KW-1185">Reference proteome</keyword>
<evidence type="ECO:0000259" key="6">
    <source>
        <dbReference type="PROSITE" id="PS50071"/>
    </source>
</evidence>
<dbReference type="AlphaFoldDB" id="A0A0C2MXJ2"/>
<comment type="subcellular location">
    <subcellularLocation>
        <location evidence="4">Nucleus</location>
    </subcellularLocation>
</comment>
<feature type="compositionally biased region" description="Polar residues" evidence="5">
    <location>
        <begin position="74"/>
        <end position="98"/>
    </location>
</feature>
<dbReference type="GO" id="GO:0005634">
    <property type="term" value="C:nucleus"/>
    <property type="evidence" value="ECO:0007669"/>
    <property type="project" value="UniProtKB-SubCell"/>
</dbReference>
<dbReference type="InterPro" id="IPR001356">
    <property type="entry name" value="HD"/>
</dbReference>
<sequence>MNPHINNNLQQRSGPMRAWLNTHLHDPYPSSQEKQKLADECNKTYIQVCTWFANARRSLRRQGIIGPRLRRTKTGSSKEFTDPGNANQRSKNGSNIQLNMNSFQIETEIAKSCQSVMPQVSSPSPIQLQAKKIHDL</sequence>
<reference evidence="7 8" key="1">
    <citation type="journal article" date="2014" name="Genome Biol. Evol.">
        <title>The genome of the myxosporean Thelohanellus kitauei shows adaptations to nutrient acquisition within its fish host.</title>
        <authorList>
            <person name="Yang Y."/>
            <person name="Xiong J."/>
            <person name="Zhou Z."/>
            <person name="Huo F."/>
            <person name="Miao W."/>
            <person name="Ran C."/>
            <person name="Liu Y."/>
            <person name="Zhang J."/>
            <person name="Feng J."/>
            <person name="Wang M."/>
            <person name="Wang M."/>
            <person name="Wang L."/>
            <person name="Yao B."/>
        </authorList>
    </citation>
    <scope>NUCLEOTIDE SEQUENCE [LARGE SCALE GENOMIC DNA]</scope>
    <source>
        <strain evidence="7">Wuqing</strain>
    </source>
</reference>
<comment type="caution">
    <text evidence="7">The sequence shown here is derived from an EMBL/GenBank/DDBJ whole genome shotgun (WGS) entry which is preliminary data.</text>
</comment>
<evidence type="ECO:0000256" key="3">
    <source>
        <dbReference type="ARBA" id="ARBA00023242"/>
    </source>
</evidence>
<dbReference type="Gene3D" id="1.10.10.60">
    <property type="entry name" value="Homeodomain-like"/>
    <property type="match status" value="1"/>
</dbReference>
<dbReference type="Pfam" id="PF05920">
    <property type="entry name" value="Homeobox_KN"/>
    <property type="match status" value="1"/>
</dbReference>
<evidence type="ECO:0000256" key="4">
    <source>
        <dbReference type="PROSITE-ProRule" id="PRU00108"/>
    </source>
</evidence>